<feature type="domain" description="BRCT" evidence="3">
    <location>
        <begin position="325"/>
        <end position="417"/>
    </location>
</feature>
<feature type="domain" description="BRCT" evidence="3">
    <location>
        <begin position="103"/>
        <end position="187"/>
    </location>
</feature>
<dbReference type="PANTHER" id="PTHR13561:SF20">
    <property type="entry name" value="DNA TOPOISOMERASE 2-BINDING PROTEIN 1"/>
    <property type="match status" value="1"/>
</dbReference>
<dbReference type="CDD" id="cd00027">
    <property type="entry name" value="BRCT"/>
    <property type="match status" value="1"/>
</dbReference>
<dbReference type="FunFam" id="3.40.50.10190:FF:000052">
    <property type="entry name" value="Transcription coactivator"/>
    <property type="match status" value="1"/>
</dbReference>
<feature type="domain" description="BRCT" evidence="3">
    <location>
        <begin position="525"/>
        <end position="613"/>
    </location>
</feature>
<accession>A0AAQ3QJP7</accession>
<sequence length="920" mass="101989">MATARKGTTFAGANVFLSRSLVPPEVFDALHDALKLNGATVFLCCDPSRTAPHDYHVIASPNHEKFADLRVKGCNLLGPQCILSCAKEFRNLPKQGYTCCLAMDGVKILASGFDKDEKVQIEQLVTAMGGVLHTKASQDVNFVIVKNVLAAKYKWALNVLKKPIVGISWLRQCWTEHRVVPQEAYRILPFAGLTICVTRIPAGDKYTVARRWGHIHIVTRRWVDQSIARRASLDESLYPVHITSLSSDARSSQKEQKCQEFSNVNSQIVSPVMTADLEATLSQNISSSFSDATKMNDEGADAVALQLKDEKKLDSHIAEDSESDDNDLYLSDCRIFLVGFKEAELTRLFMMIIKGGGTRHMLPSEKLTHIIIGEPSENEKKEVRRLAAWGVINVVKSTWLEECNQAKKEVVVSAKHLASNLLFSKDSSCFTTESSADCTKILKNIAVAPCAPVAHVSENKKSRAGMFLDKQREKERAEDNVNGSNISGLATRAEQSNRSHAGNSLSQVGCKPKAYSGTMDAQSRGASNTFKGKTFCFSSSFPQDRRAEVIEWVREGGGMVLDDHHKKNASFVIERHGLLHTPVDISQFTVVSTHWIRSCLEDACIQDVRSHIIYSPLCCHIPLPGFESLRFCVSQYEEKERLLLRNLCFTLGAKFTEKLTKKVTHLLCKFANGPKYEAACKWGIQPITAEWINECVSQDMMVAPDPFRPKPVSAQDKEAGLCTVSQYPTQATRMVSGCVPSQLLTDALKSTMNTTQKTGFCEDVSTFGKRSRLSECDSNDESSRKKKVSESLRGSSEAVADVADAIEDLLAQSSKIQDMKLPLQSGCDQTIFSPDHSIIHDNNENSSSTFGISKHWTSKTAQEATVPDTLFNERSRGTYDAFSETQTDSQVVVYEEDLSGRQKIIDRVRSQSMTSTPESR</sequence>
<dbReference type="Gene3D" id="3.40.50.10190">
    <property type="entry name" value="BRCT domain"/>
    <property type="match status" value="6"/>
</dbReference>
<dbReference type="InterPro" id="IPR059215">
    <property type="entry name" value="BRCT2_TopBP1-like"/>
</dbReference>
<dbReference type="Pfam" id="PF12738">
    <property type="entry name" value="PTCB-BRCT"/>
    <property type="match status" value="1"/>
</dbReference>
<keyword evidence="5" id="KW-1185">Reference proteome</keyword>
<keyword evidence="1" id="KW-0677">Repeat</keyword>
<dbReference type="FunFam" id="3.40.50.10190:FF:000061">
    <property type="entry name" value="Transcription coactivator"/>
    <property type="match status" value="1"/>
</dbReference>
<evidence type="ECO:0000256" key="2">
    <source>
        <dbReference type="SAM" id="MobiDB-lite"/>
    </source>
</evidence>
<dbReference type="FunFam" id="3.40.50.10190:FF:000057">
    <property type="entry name" value="Transcription coactivator"/>
    <property type="match status" value="1"/>
</dbReference>
<dbReference type="EMBL" id="CP136895">
    <property type="protein sequence ID" value="WOL11923.1"/>
    <property type="molecule type" value="Genomic_DNA"/>
</dbReference>
<dbReference type="Pfam" id="PF00533">
    <property type="entry name" value="BRCT"/>
    <property type="match status" value="3"/>
</dbReference>
<dbReference type="GO" id="GO:0006270">
    <property type="term" value="P:DNA replication initiation"/>
    <property type="evidence" value="ECO:0007669"/>
    <property type="project" value="TreeGrafter"/>
</dbReference>
<dbReference type="SUPFAM" id="SSF52113">
    <property type="entry name" value="BRCT domain"/>
    <property type="match status" value="5"/>
</dbReference>
<evidence type="ECO:0000313" key="5">
    <source>
        <dbReference type="Proteomes" id="UP001327560"/>
    </source>
</evidence>
<dbReference type="GO" id="GO:0007095">
    <property type="term" value="P:mitotic G2 DNA damage checkpoint signaling"/>
    <property type="evidence" value="ECO:0007669"/>
    <property type="project" value="TreeGrafter"/>
</dbReference>
<dbReference type="GO" id="GO:0033314">
    <property type="term" value="P:mitotic DNA replication checkpoint signaling"/>
    <property type="evidence" value="ECO:0007669"/>
    <property type="project" value="TreeGrafter"/>
</dbReference>
<reference evidence="4 5" key="1">
    <citation type="submission" date="2023-10" db="EMBL/GenBank/DDBJ databases">
        <title>Chromosome-scale genome assembly provides insights into flower coloration mechanisms of Canna indica.</title>
        <authorList>
            <person name="Li C."/>
        </authorList>
    </citation>
    <scope>NUCLEOTIDE SEQUENCE [LARGE SCALE GENOMIC DNA]</scope>
    <source>
        <tissue evidence="4">Flower</tissue>
    </source>
</reference>
<dbReference type="CDD" id="cd17731">
    <property type="entry name" value="BRCT_TopBP1_rpt2_like"/>
    <property type="match status" value="1"/>
</dbReference>
<evidence type="ECO:0000313" key="4">
    <source>
        <dbReference type="EMBL" id="WOL11923.1"/>
    </source>
</evidence>
<dbReference type="InterPro" id="IPR001357">
    <property type="entry name" value="BRCT_dom"/>
</dbReference>
<evidence type="ECO:0000256" key="1">
    <source>
        <dbReference type="ARBA" id="ARBA00022737"/>
    </source>
</evidence>
<feature type="domain" description="BRCT" evidence="3">
    <location>
        <begin position="626"/>
        <end position="709"/>
    </location>
</feature>
<dbReference type="SMART" id="SM00292">
    <property type="entry name" value="BRCT"/>
    <property type="match status" value="4"/>
</dbReference>
<evidence type="ECO:0000259" key="3">
    <source>
        <dbReference type="PROSITE" id="PS50172"/>
    </source>
</evidence>
<protein>
    <submittedName>
        <fullName evidence="4">DNA topoisomerase 2-binding protein 1 isoform X2</fullName>
    </submittedName>
</protein>
<name>A0AAQ3QJP7_9LILI</name>
<dbReference type="Proteomes" id="UP001327560">
    <property type="component" value="Chromosome 6"/>
</dbReference>
<proteinExistence type="predicted"/>
<dbReference type="AlphaFoldDB" id="A0AAQ3QJP7"/>
<dbReference type="PANTHER" id="PTHR13561">
    <property type="entry name" value="DNA REPLICATION REGULATOR DPB11-RELATED"/>
    <property type="match status" value="1"/>
</dbReference>
<feature type="region of interest" description="Disordered" evidence="2">
    <location>
        <begin position="772"/>
        <end position="793"/>
    </location>
</feature>
<dbReference type="InterPro" id="IPR036420">
    <property type="entry name" value="BRCT_dom_sf"/>
</dbReference>
<dbReference type="PROSITE" id="PS50172">
    <property type="entry name" value="BRCT"/>
    <property type="match status" value="4"/>
</dbReference>
<organism evidence="4 5">
    <name type="scientific">Canna indica</name>
    <name type="common">Indian-shot</name>
    <dbReference type="NCBI Taxonomy" id="4628"/>
    <lineage>
        <taxon>Eukaryota</taxon>
        <taxon>Viridiplantae</taxon>
        <taxon>Streptophyta</taxon>
        <taxon>Embryophyta</taxon>
        <taxon>Tracheophyta</taxon>
        <taxon>Spermatophyta</taxon>
        <taxon>Magnoliopsida</taxon>
        <taxon>Liliopsida</taxon>
        <taxon>Zingiberales</taxon>
        <taxon>Cannaceae</taxon>
        <taxon>Canna</taxon>
    </lineage>
</organism>
<gene>
    <name evidence="4" type="ORF">Cni_G20687</name>
</gene>